<gene>
    <name evidence="2" type="ORF">AB5J49_36185</name>
</gene>
<dbReference type="AlphaFoldDB" id="A0AB39Q6Q3"/>
<organism evidence="2">
    <name type="scientific">Streptomyces sp. R28</name>
    <dbReference type="NCBI Taxonomy" id="3238628"/>
    <lineage>
        <taxon>Bacteria</taxon>
        <taxon>Bacillati</taxon>
        <taxon>Actinomycetota</taxon>
        <taxon>Actinomycetes</taxon>
        <taxon>Kitasatosporales</taxon>
        <taxon>Streptomycetaceae</taxon>
        <taxon>Streptomyces</taxon>
    </lineage>
</organism>
<evidence type="ECO:0008006" key="3">
    <source>
        <dbReference type="Google" id="ProtNLM"/>
    </source>
</evidence>
<dbReference type="RefSeq" id="WP_369173062.1">
    <property type="nucleotide sequence ID" value="NZ_CP163439.1"/>
</dbReference>
<protein>
    <recommendedName>
        <fullName evidence="3">PASTA domain-containing protein</fullName>
    </recommendedName>
</protein>
<name>A0AB39Q6Q3_9ACTN</name>
<accession>A0AB39Q6Q3</accession>
<reference evidence="2" key="1">
    <citation type="submission" date="2024-07" db="EMBL/GenBank/DDBJ databases">
        <authorList>
            <person name="Yu S.T."/>
        </authorList>
    </citation>
    <scope>NUCLEOTIDE SEQUENCE</scope>
    <source>
        <strain evidence="2">R28</strain>
    </source>
</reference>
<dbReference type="EMBL" id="CP163439">
    <property type="protein sequence ID" value="XDQ38364.1"/>
    <property type="molecule type" value="Genomic_DNA"/>
</dbReference>
<evidence type="ECO:0000313" key="2">
    <source>
        <dbReference type="EMBL" id="XDQ38364.1"/>
    </source>
</evidence>
<proteinExistence type="predicted"/>
<feature type="region of interest" description="Disordered" evidence="1">
    <location>
        <begin position="77"/>
        <end position="97"/>
    </location>
</feature>
<sequence length="349" mass="37428">MPSTERPVARARRAKATELVERLLTEGVFVSPDDGQIAEWREVIGYAKQHGLEPPGERIEKVRFGAGGLELYLAEGPHPNARSRKQRGDASVVPAPTRLTSPHPIVAATLLPRYRNCRYNKATGATFAWCDFPGPLSAGAAYQTDAPVTAVADRTARSGNGNVSFTVWRTVDADYLSRLPASAPHGSGGSLRLRPVDGSGFTGIDIGPSESARGGLAFETTQLYDVEAVGFAITGRVGQVTDITVPYPRGNGWSRPDGTGEIRVTLPEGVTLIDVPPEPHSGDTPYCYPDPQQEHRAACPGPQPPGTVMRVRIDKRVDGARGRVTAHSDPRIDPNQVNNTAPVTVRYLG</sequence>
<evidence type="ECO:0000256" key="1">
    <source>
        <dbReference type="SAM" id="MobiDB-lite"/>
    </source>
</evidence>